<dbReference type="NCBIfam" id="TIGR02397">
    <property type="entry name" value="dnaX_nterm"/>
    <property type="match status" value="1"/>
</dbReference>
<evidence type="ECO:0000256" key="5">
    <source>
        <dbReference type="ARBA" id="ARBA00022723"/>
    </source>
</evidence>
<feature type="compositionally biased region" description="Low complexity" evidence="12">
    <location>
        <begin position="444"/>
        <end position="457"/>
    </location>
</feature>
<feature type="compositionally biased region" description="Low complexity" evidence="12">
    <location>
        <begin position="396"/>
        <end position="418"/>
    </location>
</feature>
<evidence type="ECO:0000313" key="14">
    <source>
        <dbReference type="EMBL" id="QFU76166.1"/>
    </source>
</evidence>
<comment type="catalytic activity">
    <reaction evidence="10 11">
        <text>DNA(n) + a 2'-deoxyribonucleoside 5'-triphosphate = DNA(n+1) + diphosphate</text>
        <dbReference type="Rhea" id="RHEA:22508"/>
        <dbReference type="Rhea" id="RHEA-COMP:17339"/>
        <dbReference type="Rhea" id="RHEA-COMP:17340"/>
        <dbReference type="ChEBI" id="CHEBI:33019"/>
        <dbReference type="ChEBI" id="CHEBI:61560"/>
        <dbReference type="ChEBI" id="CHEBI:173112"/>
        <dbReference type="EC" id="2.7.7.7"/>
    </reaction>
</comment>
<dbReference type="SUPFAM" id="SSF52540">
    <property type="entry name" value="P-loop containing nucleoside triphosphate hydrolases"/>
    <property type="match status" value="1"/>
</dbReference>
<dbReference type="PANTHER" id="PTHR11669">
    <property type="entry name" value="REPLICATION FACTOR C / DNA POLYMERASE III GAMMA-TAU SUBUNIT"/>
    <property type="match status" value="1"/>
</dbReference>
<comment type="similarity">
    <text evidence="1 11">Belongs to the DnaX/STICHEL family.</text>
</comment>
<dbReference type="InterPro" id="IPR045085">
    <property type="entry name" value="HLD_clamp_pol_III_gamma_tau"/>
</dbReference>
<keyword evidence="2 11" id="KW-0808">Transferase</keyword>
<dbReference type="EMBL" id="CP036422">
    <property type="protein sequence ID" value="QFU76166.1"/>
    <property type="molecule type" value="Genomic_DNA"/>
</dbReference>
<keyword evidence="7" id="KW-0862">Zinc</keyword>
<dbReference type="EC" id="2.7.7.7" evidence="11"/>
<dbReference type="KEGG" id="halc:EY643_11105"/>
<dbReference type="Pfam" id="PF22608">
    <property type="entry name" value="DNAX_ATPase_lid"/>
    <property type="match status" value="1"/>
</dbReference>
<comment type="function">
    <text evidence="11">DNA polymerase III is a complex, multichain enzyme responsible for most of the replicative synthesis in bacteria. This DNA polymerase also exhibits 3' to 5' exonuclease activity.</text>
</comment>
<dbReference type="PANTHER" id="PTHR11669:SF0">
    <property type="entry name" value="PROTEIN STICHEL-LIKE 2"/>
    <property type="match status" value="1"/>
</dbReference>
<dbReference type="FunFam" id="1.20.272.10:FF:000003">
    <property type="entry name" value="DNA polymerase III subunit gamma/tau"/>
    <property type="match status" value="1"/>
</dbReference>
<dbReference type="NCBIfam" id="NF004046">
    <property type="entry name" value="PRK05563.1"/>
    <property type="match status" value="1"/>
</dbReference>
<evidence type="ECO:0000256" key="9">
    <source>
        <dbReference type="ARBA" id="ARBA00022932"/>
    </source>
</evidence>
<dbReference type="PRINTS" id="PR00300">
    <property type="entry name" value="CLPPROTEASEA"/>
</dbReference>
<dbReference type="SUPFAM" id="SSF48019">
    <property type="entry name" value="post-AAA+ oligomerization domain-like"/>
    <property type="match status" value="1"/>
</dbReference>
<dbReference type="FunFam" id="3.40.50.300:FF:000014">
    <property type="entry name" value="DNA polymerase III subunit gamma/tau"/>
    <property type="match status" value="1"/>
</dbReference>
<evidence type="ECO:0000256" key="6">
    <source>
        <dbReference type="ARBA" id="ARBA00022741"/>
    </source>
</evidence>
<dbReference type="GO" id="GO:0006261">
    <property type="term" value="P:DNA-templated DNA replication"/>
    <property type="evidence" value="ECO:0007669"/>
    <property type="project" value="TreeGrafter"/>
</dbReference>
<keyword evidence="8 11" id="KW-0067">ATP-binding</keyword>
<keyword evidence="6 11" id="KW-0547">Nucleotide-binding</keyword>
<evidence type="ECO:0000313" key="15">
    <source>
        <dbReference type="Proteomes" id="UP000326287"/>
    </source>
</evidence>
<dbReference type="Gene3D" id="3.30.300.150">
    <property type="entry name" value="DNA polymerase III, tau subunit, domain V"/>
    <property type="match status" value="1"/>
</dbReference>
<dbReference type="GO" id="GO:0003887">
    <property type="term" value="F:DNA-directed DNA polymerase activity"/>
    <property type="evidence" value="ECO:0007669"/>
    <property type="project" value="UniProtKB-KW"/>
</dbReference>
<protein>
    <recommendedName>
        <fullName evidence="11">DNA polymerase III subunit gamma/tau</fullName>
        <ecNumber evidence="11">2.7.7.7</ecNumber>
    </recommendedName>
</protein>
<keyword evidence="15" id="KW-1185">Reference proteome</keyword>
<dbReference type="GO" id="GO:0046872">
    <property type="term" value="F:metal ion binding"/>
    <property type="evidence" value="ECO:0007669"/>
    <property type="project" value="UniProtKB-KW"/>
</dbReference>
<dbReference type="FunFam" id="1.10.8.60:FF:000013">
    <property type="entry name" value="DNA polymerase III subunit gamma/tau"/>
    <property type="match status" value="1"/>
</dbReference>
<evidence type="ECO:0000256" key="2">
    <source>
        <dbReference type="ARBA" id="ARBA00022679"/>
    </source>
</evidence>
<dbReference type="InterPro" id="IPR008921">
    <property type="entry name" value="DNA_pol3_clamp-load_cplx_C"/>
</dbReference>
<dbReference type="Pfam" id="PF12169">
    <property type="entry name" value="DNA_pol3_gamma3"/>
    <property type="match status" value="1"/>
</dbReference>
<dbReference type="Gene3D" id="3.40.50.300">
    <property type="entry name" value="P-loop containing nucleotide triphosphate hydrolases"/>
    <property type="match status" value="1"/>
</dbReference>
<evidence type="ECO:0000256" key="4">
    <source>
        <dbReference type="ARBA" id="ARBA00022705"/>
    </source>
</evidence>
<evidence type="ECO:0000256" key="1">
    <source>
        <dbReference type="ARBA" id="ARBA00006360"/>
    </source>
</evidence>
<proteinExistence type="inferred from homology"/>
<dbReference type="Proteomes" id="UP000326287">
    <property type="component" value="Chromosome"/>
</dbReference>
<keyword evidence="3 11" id="KW-0548">Nucleotidyltransferase</keyword>
<dbReference type="InterPro" id="IPR001270">
    <property type="entry name" value="ClpA/B"/>
</dbReference>
<evidence type="ECO:0000256" key="11">
    <source>
        <dbReference type="RuleBase" id="RU364063"/>
    </source>
</evidence>
<gene>
    <name evidence="11" type="primary">dnaX</name>
    <name evidence="14" type="ORF">EY643_11105</name>
</gene>
<evidence type="ECO:0000256" key="8">
    <source>
        <dbReference type="ARBA" id="ARBA00022840"/>
    </source>
</evidence>
<dbReference type="GO" id="GO:0003677">
    <property type="term" value="F:DNA binding"/>
    <property type="evidence" value="ECO:0007669"/>
    <property type="project" value="InterPro"/>
</dbReference>
<dbReference type="AlphaFoldDB" id="A0A5P9NKZ6"/>
<evidence type="ECO:0000256" key="7">
    <source>
        <dbReference type="ARBA" id="ARBA00022833"/>
    </source>
</evidence>
<dbReference type="InterPro" id="IPR021029">
    <property type="entry name" value="DNA_pol_III_tau_dom-5"/>
</dbReference>
<sequence length="601" mass="64826">MSYQVLARKWRPKIFREMVGQEHVLQALINALDHDRLHHAYLFTGTRGVGKTTIARILAKCLNCEVGVSSEPCGECGSCIEIAEGRSVDLLEVDAASRTKVEDTRELLENVQYAPTRSRYKIYLIDEVHMLSNSSFNALLKTLEEPPPHVKFLLATTDPQKLLPTVLSRCLQFNLKNMPPDQIVGHLRNVLEQEMVSFEEPALYLLGRAAAGSMRDALSLTDQAIAFGSGKLVEDDVRSMLGTVDLTFVYQLLEAVAAGDAAQTLAVVERMSEHAPDFEGSIDELISLAHRIAVAQLVPDGIDNSWGDAERVAALAQSITAEDAQFFYQIAVNGKRDMAYTPDPRSGFEMLLLRMLAFRPAAVIDANLAPDQLQPAPQTAPVAAGEGGQAVKKPSEQVAPPAVPAAEAPAPVPQAKPALQTRPDKSPAAALAREVATPSPPPVAAQSSVAVPTAPSAETKPANTIAAPAEFSDLNSANWPQILEQLGLLGMVYSIASNCELVTVDGHALRFMLDEANSSLFNDGHSNKIALALQNYYGRELSVSIDVGTPAGETPAMRAARATRERQQQAVNEIDSDERLQALMTRFDGALDRASIAPTDS</sequence>
<dbReference type="GO" id="GO:0005524">
    <property type="term" value="F:ATP binding"/>
    <property type="evidence" value="ECO:0007669"/>
    <property type="project" value="UniProtKB-KW"/>
</dbReference>
<dbReference type="InterPro" id="IPR022754">
    <property type="entry name" value="DNA_pol_III_gamma-3"/>
</dbReference>
<keyword evidence="5" id="KW-0479">Metal-binding</keyword>
<dbReference type="CDD" id="cd00009">
    <property type="entry name" value="AAA"/>
    <property type="match status" value="1"/>
</dbReference>
<dbReference type="InterPro" id="IPR038249">
    <property type="entry name" value="PolIII_tau_V_sf"/>
</dbReference>
<dbReference type="CDD" id="cd18137">
    <property type="entry name" value="HLD_clamp_pol_III_gamma_tau"/>
    <property type="match status" value="1"/>
</dbReference>
<evidence type="ECO:0000256" key="10">
    <source>
        <dbReference type="ARBA" id="ARBA00049244"/>
    </source>
</evidence>
<feature type="region of interest" description="Disordered" evidence="12">
    <location>
        <begin position="375"/>
        <end position="457"/>
    </location>
</feature>
<dbReference type="OrthoDB" id="9810148at2"/>
<dbReference type="NCBIfam" id="NF005942">
    <property type="entry name" value="PRK07994.1"/>
    <property type="match status" value="1"/>
</dbReference>
<dbReference type="InterPro" id="IPR012763">
    <property type="entry name" value="DNA_pol_III_sug/sutau_N"/>
</dbReference>
<dbReference type="InterPro" id="IPR003593">
    <property type="entry name" value="AAA+_ATPase"/>
</dbReference>
<organism evidence="14 15">
    <name type="scientific">Halioglobus maricola</name>
    <dbReference type="NCBI Taxonomy" id="2601894"/>
    <lineage>
        <taxon>Bacteria</taxon>
        <taxon>Pseudomonadati</taxon>
        <taxon>Pseudomonadota</taxon>
        <taxon>Gammaproteobacteria</taxon>
        <taxon>Cellvibrionales</taxon>
        <taxon>Halieaceae</taxon>
        <taxon>Halioglobus</taxon>
    </lineage>
</organism>
<dbReference type="GO" id="GO:0009360">
    <property type="term" value="C:DNA polymerase III complex"/>
    <property type="evidence" value="ECO:0007669"/>
    <property type="project" value="InterPro"/>
</dbReference>
<dbReference type="Pfam" id="PF13177">
    <property type="entry name" value="DNA_pol3_delta2"/>
    <property type="match status" value="1"/>
</dbReference>
<dbReference type="Gene3D" id="1.20.272.10">
    <property type="match status" value="1"/>
</dbReference>
<evidence type="ECO:0000259" key="13">
    <source>
        <dbReference type="SMART" id="SM00382"/>
    </source>
</evidence>
<reference evidence="14 15" key="1">
    <citation type="submission" date="2019-02" db="EMBL/GenBank/DDBJ databases">
        <authorList>
            <person name="Li S.-H."/>
        </authorList>
    </citation>
    <scope>NUCLEOTIDE SEQUENCE [LARGE SCALE GENOMIC DNA]</scope>
    <source>
        <strain evidence="14 15">IMCC14385</strain>
    </source>
</reference>
<keyword evidence="9 11" id="KW-0239">DNA-directed DNA polymerase</keyword>
<comment type="subunit">
    <text evidence="11">DNA polymerase III contains a core (composed of alpha, epsilon and theta chains) that associates with a tau subunit. This core dimerizes to form the POLIII' complex. PolIII' associates with the gamma complex (composed of gamma, delta, delta', psi and chi chains) and with the beta chain to form the complete DNA polymerase III complex.</text>
</comment>
<evidence type="ECO:0000256" key="12">
    <source>
        <dbReference type="SAM" id="MobiDB-lite"/>
    </source>
</evidence>
<name>A0A5P9NKZ6_9GAMM</name>
<dbReference type="Pfam" id="PF12170">
    <property type="entry name" value="DNA_pol3_tau_5"/>
    <property type="match status" value="1"/>
</dbReference>
<dbReference type="Gene3D" id="1.10.8.60">
    <property type="match status" value="1"/>
</dbReference>
<dbReference type="SMART" id="SM00382">
    <property type="entry name" value="AAA"/>
    <property type="match status" value="1"/>
</dbReference>
<dbReference type="RefSeq" id="WP_152662271.1">
    <property type="nucleotide sequence ID" value="NZ_CP036422.1"/>
</dbReference>
<dbReference type="InterPro" id="IPR050238">
    <property type="entry name" value="DNA_Rep/Repair_Clamp_Loader"/>
</dbReference>
<keyword evidence="4 11" id="KW-0235">DNA replication</keyword>
<feature type="domain" description="AAA+ ATPase" evidence="13">
    <location>
        <begin position="37"/>
        <end position="179"/>
    </location>
</feature>
<accession>A0A5P9NKZ6</accession>
<evidence type="ECO:0000256" key="3">
    <source>
        <dbReference type="ARBA" id="ARBA00022695"/>
    </source>
</evidence>
<dbReference type="InterPro" id="IPR027417">
    <property type="entry name" value="P-loop_NTPase"/>
</dbReference>